<name>A0A1H6FJB9_THEAL</name>
<keyword evidence="2" id="KW-0489">Methyltransferase</keyword>
<accession>A0A1H6FJB9</accession>
<gene>
    <name evidence="2" type="ORF">SAMN02745716_0096</name>
</gene>
<dbReference type="RefSeq" id="WP_093115224.1">
    <property type="nucleotide sequence ID" value="NZ_FNWJ01000001.1"/>
</dbReference>
<dbReference type="PANTHER" id="PTHR45036:SF1">
    <property type="entry name" value="METHYLTRANSFERASE LIKE 7A"/>
    <property type="match status" value="1"/>
</dbReference>
<evidence type="ECO:0000259" key="1">
    <source>
        <dbReference type="Pfam" id="PF08241"/>
    </source>
</evidence>
<dbReference type="Pfam" id="PF08241">
    <property type="entry name" value="Methyltransf_11"/>
    <property type="match status" value="1"/>
</dbReference>
<dbReference type="InterPro" id="IPR029063">
    <property type="entry name" value="SAM-dependent_MTases_sf"/>
</dbReference>
<dbReference type="AlphaFoldDB" id="A0A1H6FJB9"/>
<dbReference type="CDD" id="cd02440">
    <property type="entry name" value="AdoMet_MTases"/>
    <property type="match status" value="1"/>
</dbReference>
<dbReference type="Proteomes" id="UP000222056">
    <property type="component" value="Unassembled WGS sequence"/>
</dbReference>
<dbReference type="InterPro" id="IPR013216">
    <property type="entry name" value="Methyltransf_11"/>
</dbReference>
<protein>
    <submittedName>
        <fullName evidence="2">Methyltransferase domain-containing protein</fullName>
    </submittedName>
</protein>
<keyword evidence="2" id="KW-0808">Transferase</keyword>
<dbReference type="SUPFAM" id="SSF53335">
    <property type="entry name" value="S-adenosyl-L-methionine-dependent methyltransferases"/>
    <property type="match status" value="1"/>
</dbReference>
<dbReference type="EMBL" id="FNWJ01000001">
    <property type="protein sequence ID" value="SEH10248.1"/>
    <property type="molecule type" value="Genomic_DNA"/>
</dbReference>
<keyword evidence="3" id="KW-1185">Reference proteome</keyword>
<proteinExistence type="predicted"/>
<evidence type="ECO:0000313" key="2">
    <source>
        <dbReference type="EMBL" id="SEH10248.1"/>
    </source>
</evidence>
<feature type="domain" description="Methyltransferase type 11" evidence="1">
    <location>
        <begin position="40"/>
        <end position="142"/>
    </location>
</feature>
<dbReference type="STRING" id="29539.SAMN02745716_0096"/>
<dbReference type="PANTHER" id="PTHR45036">
    <property type="entry name" value="METHYLTRANSFERASE LIKE 7B"/>
    <property type="match status" value="1"/>
</dbReference>
<dbReference type="InterPro" id="IPR052356">
    <property type="entry name" value="Thiol_S-MT"/>
</dbReference>
<sequence length="215" mass="23722">MALYARLFASAYDRVLAGSERAGLAALRRELLSHARGRTLEVGAGTGLNLPHYPATLTELTLVEPDPEMTKRLERRVASQRRSGGAQPFPVRCVSAAAERLPFPDDAFDTVVCTLVLCTVEDPVRTLRELRRVLAPGGHLLFLEHVRSGDPALARWQDRLEPLWRRLGRGCRCNRSTLETIEATGFSVLNVEHRRMPKAIPIVAPLIVGCAVARA</sequence>
<reference evidence="3" key="1">
    <citation type="submission" date="2016-10" db="EMBL/GenBank/DDBJ databases">
        <authorList>
            <person name="Varghese N."/>
            <person name="Submissions S."/>
        </authorList>
    </citation>
    <scope>NUCLEOTIDE SEQUENCE [LARGE SCALE GENOMIC DNA]</scope>
    <source>
        <strain evidence="3">ATCC 35263</strain>
    </source>
</reference>
<dbReference type="Gene3D" id="3.40.50.150">
    <property type="entry name" value="Vaccinia Virus protein VP39"/>
    <property type="match status" value="1"/>
</dbReference>
<dbReference type="GO" id="GO:0032259">
    <property type="term" value="P:methylation"/>
    <property type="evidence" value="ECO:0007669"/>
    <property type="project" value="UniProtKB-KW"/>
</dbReference>
<dbReference type="GO" id="GO:0008757">
    <property type="term" value="F:S-adenosylmethionine-dependent methyltransferase activity"/>
    <property type="evidence" value="ECO:0007669"/>
    <property type="project" value="InterPro"/>
</dbReference>
<dbReference type="OrthoDB" id="65624at2"/>
<organism evidence="2 3">
    <name type="scientific">Thermoleophilum album</name>
    <dbReference type="NCBI Taxonomy" id="29539"/>
    <lineage>
        <taxon>Bacteria</taxon>
        <taxon>Bacillati</taxon>
        <taxon>Actinomycetota</taxon>
        <taxon>Thermoleophilia</taxon>
        <taxon>Thermoleophilales</taxon>
        <taxon>Thermoleophilaceae</taxon>
        <taxon>Thermoleophilum</taxon>
    </lineage>
</organism>
<evidence type="ECO:0000313" key="3">
    <source>
        <dbReference type="Proteomes" id="UP000222056"/>
    </source>
</evidence>